<gene>
    <name evidence="1" type="ORF">J4415_02630</name>
</gene>
<organism evidence="1 2">
    <name type="scientific">Candidatus Iainarchaeum sp</name>
    <dbReference type="NCBI Taxonomy" id="3101447"/>
    <lineage>
        <taxon>Archaea</taxon>
        <taxon>Candidatus Iainarchaeota</taxon>
        <taxon>Candidatus Iainarchaeia</taxon>
        <taxon>Candidatus Iainarchaeales</taxon>
        <taxon>Candidatus Iainarchaeaceae</taxon>
        <taxon>Candidatus Iainarchaeum</taxon>
    </lineage>
</organism>
<evidence type="ECO:0000313" key="1">
    <source>
        <dbReference type="EMBL" id="MBS3057501.1"/>
    </source>
</evidence>
<dbReference type="AlphaFoldDB" id="A0A8T4KT06"/>
<comment type="caution">
    <text evidence="1">The sequence shown here is derived from an EMBL/GenBank/DDBJ whole genome shotgun (WGS) entry which is preliminary data.</text>
</comment>
<sequence>MIVTISGLPGTDAREICKQIALEFNLQYVSLEQIGKGIALPGNAARVSEMLKAAVHRKNCIVEHALAGIMLSNADAKIFLLSFRLNRAKMLSRREKTGFDAALVKIEGEEEILRKIASGELGAEIDNLNCYDLVLNSDKIMSNDAAELIKNYIKRAVA</sequence>
<protein>
    <recommendedName>
        <fullName evidence="3">Cytidylate kinase</fullName>
    </recommendedName>
</protein>
<reference evidence="1" key="2">
    <citation type="submission" date="2021-05" db="EMBL/GenBank/DDBJ databases">
        <title>Protein family content uncovers lineage relationships and bacterial pathway maintenance mechanisms in DPANN archaea.</title>
        <authorList>
            <person name="Castelle C.J."/>
            <person name="Meheust R."/>
            <person name="Jaffe A.L."/>
            <person name="Seitz K."/>
            <person name="Gong X."/>
            <person name="Baker B.J."/>
            <person name="Banfield J.F."/>
        </authorList>
    </citation>
    <scope>NUCLEOTIDE SEQUENCE</scope>
    <source>
        <strain evidence="1">RIFCSPHIGHO2_01_FULL_AR10_44_11</strain>
    </source>
</reference>
<evidence type="ECO:0008006" key="3">
    <source>
        <dbReference type="Google" id="ProtNLM"/>
    </source>
</evidence>
<dbReference type="Proteomes" id="UP000677687">
    <property type="component" value="Unassembled WGS sequence"/>
</dbReference>
<dbReference type="InterPro" id="IPR027417">
    <property type="entry name" value="P-loop_NTPase"/>
</dbReference>
<dbReference type="EMBL" id="JAGVWD010000039">
    <property type="protein sequence ID" value="MBS3057501.1"/>
    <property type="molecule type" value="Genomic_DNA"/>
</dbReference>
<name>A0A8T4KT06_9ARCH</name>
<dbReference type="Gene3D" id="3.40.50.300">
    <property type="entry name" value="P-loop containing nucleotide triphosphate hydrolases"/>
    <property type="match status" value="1"/>
</dbReference>
<reference evidence="1" key="1">
    <citation type="submission" date="2021-03" db="EMBL/GenBank/DDBJ databases">
        <authorList>
            <person name="Jaffe A."/>
        </authorList>
    </citation>
    <scope>NUCLEOTIDE SEQUENCE</scope>
    <source>
        <strain evidence="1">RIFCSPHIGHO2_01_FULL_AR10_44_11</strain>
    </source>
</reference>
<accession>A0A8T4KT06</accession>
<proteinExistence type="predicted"/>
<evidence type="ECO:0000313" key="2">
    <source>
        <dbReference type="Proteomes" id="UP000677687"/>
    </source>
</evidence>